<feature type="region of interest" description="Disordered" evidence="1">
    <location>
        <begin position="33"/>
        <end position="54"/>
    </location>
</feature>
<keyword evidence="3" id="KW-1185">Reference proteome</keyword>
<comment type="caution">
    <text evidence="2">The sequence shown here is derived from an EMBL/GenBank/DDBJ whole genome shotgun (WGS) entry which is preliminary data.</text>
</comment>
<accession>A0A918VEW7</accession>
<dbReference type="AlphaFoldDB" id="A0A918VEW7"/>
<evidence type="ECO:0000313" key="2">
    <source>
        <dbReference type="EMBL" id="GGZ95797.1"/>
    </source>
</evidence>
<evidence type="ECO:0000313" key="3">
    <source>
        <dbReference type="Proteomes" id="UP000634139"/>
    </source>
</evidence>
<proteinExistence type="predicted"/>
<organism evidence="2 3">
    <name type="scientific">Novosphingobium arvoryzae</name>
    <dbReference type="NCBI Taxonomy" id="1256514"/>
    <lineage>
        <taxon>Bacteria</taxon>
        <taxon>Pseudomonadati</taxon>
        <taxon>Pseudomonadota</taxon>
        <taxon>Alphaproteobacteria</taxon>
        <taxon>Sphingomonadales</taxon>
        <taxon>Sphingomonadaceae</taxon>
        <taxon>Novosphingobium</taxon>
    </lineage>
</organism>
<dbReference type="Proteomes" id="UP000634139">
    <property type="component" value="Unassembled WGS sequence"/>
</dbReference>
<evidence type="ECO:0000256" key="1">
    <source>
        <dbReference type="SAM" id="MobiDB-lite"/>
    </source>
</evidence>
<name>A0A918VEW7_9SPHN</name>
<sequence length="83" mass="9297">MPLQIDPRRAEIVAIAVGRGVKVQVAHRRHRHVAGLERQPAPPPDPHRSGFQRGAEYRPDQRGLAIGQRAFAPGRAIRIRLDQ</sequence>
<protein>
    <submittedName>
        <fullName evidence="2">Uncharacterized protein</fullName>
    </submittedName>
</protein>
<gene>
    <name evidence="2" type="ORF">GCM10011617_15270</name>
</gene>
<dbReference type="EMBL" id="BMZD01000003">
    <property type="protein sequence ID" value="GGZ95797.1"/>
    <property type="molecule type" value="Genomic_DNA"/>
</dbReference>
<reference evidence="2" key="1">
    <citation type="journal article" date="2014" name="Int. J. Syst. Evol. Microbiol.">
        <title>Complete genome sequence of Corynebacterium casei LMG S-19264T (=DSM 44701T), isolated from a smear-ripened cheese.</title>
        <authorList>
            <consortium name="US DOE Joint Genome Institute (JGI-PGF)"/>
            <person name="Walter F."/>
            <person name="Albersmeier A."/>
            <person name="Kalinowski J."/>
            <person name="Ruckert C."/>
        </authorList>
    </citation>
    <scope>NUCLEOTIDE SEQUENCE</scope>
    <source>
        <strain evidence="2">KCTC 32422</strain>
    </source>
</reference>
<reference evidence="2" key="2">
    <citation type="submission" date="2020-09" db="EMBL/GenBank/DDBJ databases">
        <authorList>
            <person name="Sun Q."/>
            <person name="Kim S."/>
        </authorList>
    </citation>
    <scope>NUCLEOTIDE SEQUENCE</scope>
    <source>
        <strain evidence="2">KCTC 32422</strain>
    </source>
</reference>